<dbReference type="EMBL" id="BGPR01000001">
    <property type="protein sequence ID" value="GBL72324.1"/>
    <property type="molecule type" value="Genomic_DNA"/>
</dbReference>
<protein>
    <submittedName>
        <fullName evidence="1">Uncharacterized protein</fullName>
    </submittedName>
</protein>
<proteinExistence type="predicted"/>
<dbReference type="Proteomes" id="UP000499080">
    <property type="component" value="Unassembled WGS sequence"/>
</dbReference>
<reference evidence="1 2" key="1">
    <citation type="journal article" date="2019" name="Sci. Rep.">
        <title>Orb-weaving spider Araneus ventricosus genome elucidates the spidroin gene catalogue.</title>
        <authorList>
            <person name="Kono N."/>
            <person name="Nakamura H."/>
            <person name="Ohtoshi R."/>
            <person name="Moran D.A.P."/>
            <person name="Shinohara A."/>
            <person name="Yoshida Y."/>
            <person name="Fujiwara M."/>
            <person name="Mori M."/>
            <person name="Tomita M."/>
            <person name="Arakawa K."/>
        </authorList>
    </citation>
    <scope>NUCLEOTIDE SEQUENCE [LARGE SCALE GENOMIC DNA]</scope>
</reference>
<accession>A0A4Y1ZZR5</accession>
<keyword evidence="2" id="KW-1185">Reference proteome</keyword>
<evidence type="ECO:0000313" key="1">
    <source>
        <dbReference type="EMBL" id="GBL72324.1"/>
    </source>
</evidence>
<sequence length="90" mass="10195">MNHDKEKVLQLLTVKATLEYISLKMEPTLGAVYEAQSLTPRKNLNINVREIESPLLIQKVELPCKIVIWIQMNSEPSITDPSGYHSSLTC</sequence>
<organism evidence="1 2">
    <name type="scientific">Araneus ventricosus</name>
    <name type="common">Orbweaver spider</name>
    <name type="synonym">Epeira ventricosa</name>
    <dbReference type="NCBI Taxonomy" id="182803"/>
    <lineage>
        <taxon>Eukaryota</taxon>
        <taxon>Metazoa</taxon>
        <taxon>Ecdysozoa</taxon>
        <taxon>Arthropoda</taxon>
        <taxon>Chelicerata</taxon>
        <taxon>Arachnida</taxon>
        <taxon>Araneae</taxon>
        <taxon>Araneomorphae</taxon>
        <taxon>Entelegynae</taxon>
        <taxon>Araneoidea</taxon>
        <taxon>Araneidae</taxon>
        <taxon>Araneus</taxon>
    </lineage>
</organism>
<dbReference type="AlphaFoldDB" id="A0A4Y1ZZR5"/>
<name>A0A4Y1ZZR5_ARAVE</name>
<gene>
    <name evidence="1" type="ORF">AVEN_115272_1</name>
</gene>
<comment type="caution">
    <text evidence="1">The sequence shown here is derived from an EMBL/GenBank/DDBJ whole genome shotgun (WGS) entry which is preliminary data.</text>
</comment>
<evidence type="ECO:0000313" key="2">
    <source>
        <dbReference type="Proteomes" id="UP000499080"/>
    </source>
</evidence>